<proteinExistence type="predicted"/>
<gene>
    <name evidence="3" type="primary">rcp</name>
    <name evidence="3" type="ORF">SBA1_1440006</name>
</gene>
<organism evidence="3 4">
    <name type="scientific">Candidatus Sulfotelmatobacter kueseliae</name>
    <dbReference type="NCBI Taxonomy" id="2042962"/>
    <lineage>
        <taxon>Bacteria</taxon>
        <taxon>Pseudomonadati</taxon>
        <taxon>Acidobacteriota</taxon>
        <taxon>Terriglobia</taxon>
        <taxon>Terriglobales</taxon>
        <taxon>Candidatus Korobacteraceae</taxon>
        <taxon>Candidatus Sulfotelmatobacter</taxon>
    </lineage>
</organism>
<dbReference type="Pfam" id="PF00072">
    <property type="entry name" value="Response_reg"/>
    <property type="match status" value="1"/>
</dbReference>
<sequence length="159" mass="18290">MNDIEVDILLVEDSQNDIDLTLHTLRQEKLANHIFVVRDGEEALDFLFCSGRYADRNSERMPRLVLLDLKLPKVDGMEVLRQLRANPHTNLLPVVIMTSSKEERDVANSYHLGVNSYIQKPMDFEQFRQTVKTIGMYWLLINQPALNGVTKKPAEQAKP</sequence>
<dbReference type="PANTHER" id="PTHR44520:SF1">
    <property type="entry name" value="TWO-COMPONENT SYSTEM REGULATORY PROTEIN"/>
    <property type="match status" value="1"/>
</dbReference>
<dbReference type="GO" id="GO:0000160">
    <property type="term" value="P:phosphorelay signal transduction system"/>
    <property type="evidence" value="ECO:0007669"/>
    <property type="project" value="InterPro"/>
</dbReference>
<dbReference type="SMART" id="SM00448">
    <property type="entry name" value="REC"/>
    <property type="match status" value="1"/>
</dbReference>
<dbReference type="InterPro" id="IPR052893">
    <property type="entry name" value="TCS_response_regulator"/>
</dbReference>
<dbReference type="CDD" id="cd17557">
    <property type="entry name" value="REC_Rcp-like"/>
    <property type="match status" value="1"/>
</dbReference>
<dbReference type="OrthoDB" id="9797769at2"/>
<evidence type="ECO:0000256" key="1">
    <source>
        <dbReference type="PROSITE-ProRule" id="PRU00169"/>
    </source>
</evidence>
<feature type="domain" description="Response regulatory" evidence="2">
    <location>
        <begin position="7"/>
        <end position="135"/>
    </location>
</feature>
<evidence type="ECO:0000259" key="2">
    <source>
        <dbReference type="PROSITE" id="PS50110"/>
    </source>
</evidence>
<dbReference type="InterPro" id="IPR001789">
    <property type="entry name" value="Sig_transdc_resp-reg_receiver"/>
</dbReference>
<feature type="modified residue" description="4-aspartylphosphate" evidence="1">
    <location>
        <position position="68"/>
    </location>
</feature>
<dbReference type="Proteomes" id="UP000238701">
    <property type="component" value="Unassembled WGS sequence"/>
</dbReference>
<dbReference type="EMBL" id="OMOD01000051">
    <property type="protein sequence ID" value="SPF35812.1"/>
    <property type="molecule type" value="Genomic_DNA"/>
</dbReference>
<dbReference type="PANTHER" id="PTHR44520">
    <property type="entry name" value="RESPONSE REGULATOR RCP1-RELATED"/>
    <property type="match status" value="1"/>
</dbReference>
<name>A0A2U3K810_9BACT</name>
<evidence type="ECO:0000313" key="3">
    <source>
        <dbReference type="EMBL" id="SPF35812.1"/>
    </source>
</evidence>
<dbReference type="AlphaFoldDB" id="A0A2U3K810"/>
<evidence type="ECO:0000313" key="4">
    <source>
        <dbReference type="Proteomes" id="UP000238701"/>
    </source>
</evidence>
<dbReference type="SUPFAM" id="SSF52172">
    <property type="entry name" value="CheY-like"/>
    <property type="match status" value="1"/>
</dbReference>
<dbReference type="PROSITE" id="PS50110">
    <property type="entry name" value="RESPONSE_REGULATORY"/>
    <property type="match status" value="1"/>
</dbReference>
<protein>
    <submittedName>
        <fullName evidence="3">Response regulator rcp1</fullName>
    </submittedName>
</protein>
<reference evidence="4" key="1">
    <citation type="submission" date="2018-02" db="EMBL/GenBank/DDBJ databases">
        <authorList>
            <person name="Hausmann B."/>
        </authorList>
    </citation>
    <scope>NUCLEOTIDE SEQUENCE [LARGE SCALE GENOMIC DNA]</scope>
    <source>
        <strain evidence="4">Peat soil MAG SbA1</strain>
    </source>
</reference>
<accession>A0A2U3K810</accession>
<dbReference type="InterPro" id="IPR011006">
    <property type="entry name" value="CheY-like_superfamily"/>
</dbReference>
<keyword evidence="1" id="KW-0597">Phosphoprotein</keyword>
<dbReference type="Gene3D" id="3.40.50.2300">
    <property type="match status" value="1"/>
</dbReference>